<keyword evidence="2" id="KW-0472">Membrane</keyword>
<feature type="chain" id="PRO_5046344281" description="Receptor L-domain domain-containing protein" evidence="3">
    <location>
        <begin position="32"/>
        <end position="269"/>
    </location>
</feature>
<feature type="signal peptide" evidence="3">
    <location>
        <begin position="1"/>
        <end position="31"/>
    </location>
</feature>
<comment type="caution">
    <text evidence="4">The sequence shown here is derived from an EMBL/GenBank/DDBJ whole genome shotgun (WGS) entry which is preliminary data.</text>
</comment>
<evidence type="ECO:0000313" key="4">
    <source>
        <dbReference type="EMBL" id="KAK6752756.1"/>
    </source>
</evidence>
<keyword evidence="3" id="KW-0732">Signal</keyword>
<feature type="transmembrane region" description="Helical" evidence="2">
    <location>
        <begin position="210"/>
        <end position="234"/>
    </location>
</feature>
<evidence type="ECO:0008006" key="6">
    <source>
        <dbReference type="Google" id="ProtNLM"/>
    </source>
</evidence>
<evidence type="ECO:0000256" key="1">
    <source>
        <dbReference type="SAM" id="MobiDB-lite"/>
    </source>
</evidence>
<keyword evidence="5" id="KW-1185">Reference proteome</keyword>
<evidence type="ECO:0000256" key="2">
    <source>
        <dbReference type="SAM" id="Phobius"/>
    </source>
</evidence>
<accession>A0ABR1DTE6</accession>
<keyword evidence="2" id="KW-0812">Transmembrane</keyword>
<keyword evidence="2" id="KW-1133">Transmembrane helix</keyword>
<feature type="region of interest" description="Disordered" evidence="1">
    <location>
        <begin position="246"/>
        <end position="269"/>
    </location>
</feature>
<organism evidence="4 5">
    <name type="scientific">Necator americanus</name>
    <name type="common">Human hookworm</name>
    <dbReference type="NCBI Taxonomy" id="51031"/>
    <lineage>
        <taxon>Eukaryota</taxon>
        <taxon>Metazoa</taxon>
        <taxon>Ecdysozoa</taxon>
        <taxon>Nematoda</taxon>
        <taxon>Chromadorea</taxon>
        <taxon>Rhabditida</taxon>
        <taxon>Rhabditina</taxon>
        <taxon>Rhabditomorpha</taxon>
        <taxon>Strongyloidea</taxon>
        <taxon>Ancylostomatidae</taxon>
        <taxon>Bunostominae</taxon>
        <taxon>Necator</taxon>
    </lineage>
</organism>
<dbReference type="InterPro" id="IPR036941">
    <property type="entry name" value="Rcpt_L-dom_sf"/>
</dbReference>
<dbReference type="PROSITE" id="PS51257">
    <property type="entry name" value="PROKAR_LIPOPROTEIN"/>
    <property type="match status" value="1"/>
</dbReference>
<protein>
    <recommendedName>
        <fullName evidence="6">Receptor L-domain domain-containing protein</fullName>
    </recommendedName>
</protein>
<gene>
    <name evidence="4" type="primary">Necator_chrIV.g17187</name>
    <name evidence="4" type="ORF">RB195_003889</name>
</gene>
<dbReference type="EMBL" id="JAVFWL010000004">
    <property type="protein sequence ID" value="KAK6752756.1"/>
    <property type="molecule type" value="Genomic_DNA"/>
</dbReference>
<dbReference type="Proteomes" id="UP001303046">
    <property type="component" value="Unassembled WGS sequence"/>
</dbReference>
<sequence length="269" mass="30603">MVGIVRKHQPISLRCLLLQTILASCIRVTFAIREGKRCPGGIVSREYMRKNFPISDAPCVVMEGSLIFRRLNKSFVTEEIAYLKRLGRYKSKPIWMSKFDGLEQINGALIFEWNIGINSLWFLRDLKIINASAKDGPPLQISNNRGFLQLRLTSLIAIYGEFNYIKIYNRNRLPEGDVENLKNAVGKNKTVVVLEQWKFDRFKDNLGEGLIMIGATVVALAIFGYGSAYIVYLWEKKQALKEELLKASATPKQQPNRSKERTPSAETGQ</sequence>
<evidence type="ECO:0000256" key="3">
    <source>
        <dbReference type="SAM" id="SignalP"/>
    </source>
</evidence>
<evidence type="ECO:0000313" key="5">
    <source>
        <dbReference type="Proteomes" id="UP001303046"/>
    </source>
</evidence>
<reference evidence="4 5" key="1">
    <citation type="submission" date="2023-08" db="EMBL/GenBank/DDBJ databases">
        <title>A Necator americanus chromosomal reference genome.</title>
        <authorList>
            <person name="Ilik V."/>
            <person name="Petrzelkova K.J."/>
            <person name="Pardy F."/>
            <person name="Fuh T."/>
            <person name="Niatou-Singa F.S."/>
            <person name="Gouil Q."/>
            <person name="Baker L."/>
            <person name="Ritchie M.E."/>
            <person name="Jex A.R."/>
            <person name="Gazzola D."/>
            <person name="Li H."/>
            <person name="Toshio Fujiwara R."/>
            <person name="Zhan B."/>
            <person name="Aroian R.V."/>
            <person name="Pafco B."/>
            <person name="Schwarz E.M."/>
        </authorList>
    </citation>
    <scope>NUCLEOTIDE SEQUENCE [LARGE SCALE GENOMIC DNA]</scope>
    <source>
        <strain evidence="4 5">Aroian</strain>
        <tissue evidence="4">Whole animal</tissue>
    </source>
</reference>
<dbReference type="SUPFAM" id="SSF52058">
    <property type="entry name" value="L domain-like"/>
    <property type="match status" value="1"/>
</dbReference>
<name>A0ABR1DTE6_NECAM</name>
<dbReference type="Gene3D" id="3.80.20.20">
    <property type="entry name" value="Receptor L-domain"/>
    <property type="match status" value="1"/>
</dbReference>
<proteinExistence type="predicted"/>